<dbReference type="EMBL" id="REGN01012241">
    <property type="protein sequence ID" value="RMZ96389.1"/>
    <property type="molecule type" value="Genomic_DNA"/>
</dbReference>
<dbReference type="PANTHER" id="PTHR24088:SF0">
    <property type="entry name" value="SMALL RIBOSOMAL SUBUNIT PROTEIN US17M"/>
    <property type="match status" value="1"/>
</dbReference>
<gene>
    <name evidence="1" type="ORF">BpHYR1_031453</name>
</gene>
<dbReference type="SUPFAM" id="SSF50249">
    <property type="entry name" value="Nucleic acid-binding proteins"/>
    <property type="match status" value="1"/>
</dbReference>
<dbReference type="GO" id="GO:0005763">
    <property type="term" value="C:mitochondrial small ribosomal subunit"/>
    <property type="evidence" value="ECO:0007669"/>
    <property type="project" value="InterPro"/>
</dbReference>
<dbReference type="Proteomes" id="UP000276133">
    <property type="component" value="Unassembled WGS sequence"/>
</dbReference>
<dbReference type="OrthoDB" id="274752at2759"/>
<proteinExistence type="predicted"/>
<reference evidence="1 2" key="1">
    <citation type="journal article" date="2018" name="Sci. Rep.">
        <title>Genomic signatures of local adaptation to the degree of environmental predictability in rotifers.</title>
        <authorList>
            <person name="Franch-Gras L."/>
            <person name="Hahn C."/>
            <person name="Garcia-Roger E.M."/>
            <person name="Carmona M.J."/>
            <person name="Serra M."/>
            <person name="Gomez A."/>
        </authorList>
    </citation>
    <scope>NUCLEOTIDE SEQUENCE [LARGE SCALE GENOMIC DNA]</scope>
    <source>
        <strain evidence="1">HYR1</strain>
    </source>
</reference>
<sequence>MRVFKQIPGLALLRKRPQNQIPFSLAVGQVIKSSDATTREVKVIKMELDDYLKMYFNKSFVFETVDKNSSSKKGDIVLVRKLDKPLTQKKFFSIEKVLFQIDNIIDPITGKKISHDQDEIKKHLEQLSQLYN</sequence>
<keyword evidence="2" id="KW-1185">Reference proteome</keyword>
<evidence type="ECO:0000313" key="1">
    <source>
        <dbReference type="EMBL" id="RMZ96389.1"/>
    </source>
</evidence>
<dbReference type="GO" id="GO:0003735">
    <property type="term" value="F:structural constituent of ribosome"/>
    <property type="evidence" value="ECO:0007669"/>
    <property type="project" value="InterPro"/>
</dbReference>
<organism evidence="1 2">
    <name type="scientific">Brachionus plicatilis</name>
    <name type="common">Marine rotifer</name>
    <name type="synonym">Brachionus muelleri</name>
    <dbReference type="NCBI Taxonomy" id="10195"/>
    <lineage>
        <taxon>Eukaryota</taxon>
        <taxon>Metazoa</taxon>
        <taxon>Spiralia</taxon>
        <taxon>Gnathifera</taxon>
        <taxon>Rotifera</taxon>
        <taxon>Eurotatoria</taxon>
        <taxon>Monogononta</taxon>
        <taxon>Pseudotrocha</taxon>
        <taxon>Ploima</taxon>
        <taxon>Brachionidae</taxon>
        <taxon>Brachionus</taxon>
    </lineage>
</organism>
<protein>
    <submittedName>
        <fullName evidence="1">28S ribosomal mitochondrial</fullName>
    </submittedName>
</protein>
<dbReference type="STRING" id="10195.A0A3M7PBP5"/>
<evidence type="ECO:0000313" key="2">
    <source>
        <dbReference type="Proteomes" id="UP000276133"/>
    </source>
</evidence>
<dbReference type="AlphaFoldDB" id="A0A3M7PBP5"/>
<dbReference type="GO" id="GO:0032543">
    <property type="term" value="P:mitochondrial translation"/>
    <property type="evidence" value="ECO:0007669"/>
    <property type="project" value="TreeGrafter"/>
</dbReference>
<dbReference type="InterPro" id="IPR039193">
    <property type="entry name" value="Ribosomal_uS17m_metazoa"/>
</dbReference>
<name>A0A3M7PBP5_BRAPC</name>
<comment type="caution">
    <text evidence="1">The sequence shown here is derived from an EMBL/GenBank/DDBJ whole genome shotgun (WGS) entry which is preliminary data.</text>
</comment>
<accession>A0A3M7PBP5</accession>
<dbReference type="InterPro" id="IPR012340">
    <property type="entry name" value="NA-bd_OB-fold"/>
</dbReference>
<dbReference type="Gene3D" id="2.40.50.140">
    <property type="entry name" value="Nucleic acid-binding proteins"/>
    <property type="match status" value="1"/>
</dbReference>
<dbReference type="PANTHER" id="PTHR24088">
    <property type="entry name" value="28S RIBOSOMAL PROTEIN S17, MITOCHONDRIAL"/>
    <property type="match status" value="1"/>
</dbReference>